<feature type="domain" description="Dilute" evidence="11">
    <location>
        <begin position="425"/>
        <end position="614"/>
    </location>
</feature>
<proteinExistence type="inferred from homology"/>
<dbReference type="GO" id="GO:0016020">
    <property type="term" value="C:membrane"/>
    <property type="evidence" value="ECO:0007669"/>
    <property type="project" value="TreeGrafter"/>
</dbReference>
<feature type="domain" description="Myosin motor" evidence="12">
    <location>
        <begin position="105"/>
        <end position="614"/>
    </location>
</feature>
<dbReference type="GO" id="GO:0007015">
    <property type="term" value="P:actin filament organization"/>
    <property type="evidence" value="ECO:0007669"/>
    <property type="project" value="TreeGrafter"/>
</dbReference>
<evidence type="ECO:0000256" key="1">
    <source>
        <dbReference type="ARBA" id="ARBA00022737"/>
    </source>
</evidence>
<dbReference type="InterPro" id="IPR004009">
    <property type="entry name" value="SH3_Myosin"/>
</dbReference>
<reference evidence="14" key="1">
    <citation type="submission" date="2019-09" db="EMBL/GenBank/DDBJ databases">
        <title>Draft genome information of white flower Hibiscus syriacus.</title>
        <authorList>
            <person name="Kim Y.-M."/>
        </authorList>
    </citation>
    <scope>NUCLEOTIDE SEQUENCE [LARGE SCALE GENOMIC DNA]</scope>
    <source>
        <strain evidence="14">YM2019G1</strain>
    </source>
</reference>
<name>A0A6A2YDG7_HIBSY</name>
<evidence type="ECO:0000256" key="10">
    <source>
        <dbReference type="SAM" id="Coils"/>
    </source>
</evidence>
<dbReference type="SUPFAM" id="SSF52540">
    <property type="entry name" value="P-loop containing nucleoside triphosphate hydrolases"/>
    <property type="match status" value="1"/>
</dbReference>
<dbReference type="PANTHER" id="PTHR13140">
    <property type="entry name" value="MYOSIN"/>
    <property type="match status" value="1"/>
</dbReference>
<evidence type="ECO:0000313" key="15">
    <source>
        <dbReference type="Proteomes" id="UP000436088"/>
    </source>
</evidence>
<keyword evidence="7 9" id="KW-0505">Motor protein</keyword>
<dbReference type="GO" id="GO:0030048">
    <property type="term" value="P:actin filament-based movement"/>
    <property type="evidence" value="ECO:0007669"/>
    <property type="project" value="UniProtKB-ARBA"/>
</dbReference>
<dbReference type="Pfam" id="PF02736">
    <property type="entry name" value="Myosin_N"/>
    <property type="match status" value="1"/>
</dbReference>
<feature type="domain" description="Myosin N-terminal SH3-like" evidence="13">
    <location>
        <begin position="34"/>
        <end position="83"/>
    </location>
</feature>
<comment type="caution">
    <text evidence="14">The sequence shown here is derived from an EMBL/GenBank/DDBJ whole genome shotgun (WGS) entry which is preliminary data.</text>
</comment>
<evidence type="ECO:0000313" key="14">
    <source>
        <dbReference type="EMBL" id="KAE8673849.1"/>
    </source>
</evidence>
<dbReference type="Proteomes" id="UP000436088">
    <property type="component" value="Unassembled WGS sequence"/>
</dbReference>
<sequence>MMQPSRRVTGEKHTNQSSLTLFQCGMKASSSAFMIGTLVWVEDPDDAWIDGEVIEINGDEIKVLCTSNKTVVSKTSSAHPKDPEFPPSGVEDMTKLAYLHEPGSYTGSILIAVNPFQRLPHLYDNKVMQKYKGVALGELSPHPFAVADSVYSQSILVSGESGAGKTESTKILMRYLAFMGGRVDNEEEQSVAYQTELFLDKNKDYVVPEHQALLAASKCSFVSSLFPPLPEESSKSSKFCSIGSGFKGVMEAIRISCAGFPFLKQFHKFIERFAVLAPEVRSKSCVTRINELHVRCYLFCGSSDKIAGCKKILEKSNLGGYQRFQIGKTKVFLRVGQMAELDGQRAEILGRAATKIQRRCRQLARHLYEGMRREAASLTIQKYARRFMKRKAYKNLCFSAVSIQASLRALSARNELRFRKQTVAAIVIQAAKETGALQEANEKLEQQVKELTMKSFRSSSSDLPVDVVHLVEAKYPTLPFKQLLKAYVEKIYGIMRDNLKKDLSQHISSCIQHRECSTFSNGEYMKSGLDELEKWCAEATQEIMPEKSKISYDEITNNLCTVLSVQLFYEVYTLYSDDNDNEGVSADVISQIKLLMTDADGSSVLLDEDSSIPF</sequence>
<dbReference type="GO" id="GO:0005516">
    <property type="term" value="F:calmodulin binding"/>
    <property type="evidence" value="ECO:0007669"/>
    <property type="project" value="UniProtKB-KW"/>
</dbReference>
<evidence type="ECO:0000256" key="2">
    <source>
        <dbReference type="ARBA" id="ARBA00022741"/>
    </source>
</evidence>
<dbReference type="Gene3D" id="3.40.850.10">
    <property type="entry name" value="Kinesin motor domain"/>
    <property type="match status" value="1"/>
</dbReference>
<evidence type="ECO:0000256" key="4">
    <source>
        <dbReference type="ARBA" id="ARBA00022860"/>
    </source>
</evidence>
<evidence type="ECO:0000256" key="7">
    <source>
        <dbReference type="ARBA" id="ARBA00023175"/>
    </source>
</evidence>
<evidence type="ECO:0000256" key="3">
    <source>
        <dbReference type="ARBA" id="ARBA00022840"/>
    </source>
</evidence>
<keyword evidence="6 9" id="KW-0518">Myosin</keyword>
<comment type="similarity">
    <text evidence="9">Belongs to the TRAFAC class myosin-kinesin ATPase superfamily. Myosin family.</text>
</comment>
<gene>
    <name evidence="14" type="ORF">F3Y22_tig00111769pilonHSYRG00028</name>
</gene>
<keyword evidence="8 9" id="KW-0009">Actin-binding</keyword>
<evidence type="ECO:0000259" key="12">
    <source>
        <dbReference type="PROSITE" id="PS51456"/>
    </source>
</evidence>
<feature type="coiled-coil region" evidence="10">
    <location>
        <begin position="427"/>
        <end position="454"/>
    </location>
</feature>
<protein>
    <recommendedName>
        <fullName evidence="16">Myosin-6</fullName>
    </recommendedName>
</protein>
<dbReference type="PROSITE" id="PS51844">
    <property type="entry name" value="SH3_LIKE"/>
    <property type="match status" value="1"/>
</dbReference>
<evidence type="ECO:0000256" key="9">
    <source>
        <dbReference type="PROSITE-ProRule" id="PRU00782"/>
    </source>
</evidence>
<dbReference type="PRINTS" id="PR00193">
    <property type="entry name" value="MYOSINHEAVY"/>
</dbReference>
<feature type="binding site" evidence="9">
    <location>
        <begin position="159"/>
        <end position="166"/>
    </location>
    <ligand>
        <name>ATP</name>
        <dbReference type="ChEBI" id="CHEBI:30616"/>
    </ligand>
</feature>
<dbReference type="InterPro" id="IPR001609">
    <property type="entry name" value="Myosin_head_motor_dom-like"/>
</dbReference>
<organism evidence="14 15">
    <name type="scientific">Hibiscus syriacus</name>
    <name type="common">Rose of Sharon</name>
    <dbReference type="NCBI Taxonomy" id="106335"/>
    <lineage>
        <taxon>Eukaryota</taxon>
        <taxon>Viridiplantae</taxon>
        <taxon>Streptophyta</taxon>
        <taxon>Embryophyta</taxon>
        <taxon>Tracheophyta</taxon>
        <taxon>Spermatophyta</taxon>
        <taxon>Magnoliopsida</taxon>
        <taxon>eudicotyledons</taxon>
        <taxon>Gunneridae</taxon>
        <taxon>Pentapetalae</taxon>
        <taxon>rosids</taxon>
        <taxon>malvids</taxon>
        <taxon>Malvales</taxon>
        <taxon>Malvaceae</taxon>
        <taxon>Malvoideae</taxon>
        <taxon>Hibiscus</taxon>
    </lineage>
</organism>
<dbReference type="AlphaFoldDB" id="A0A6A2YDG7"/>
<dbReference type="Gene3D" id="1.20.5.190">
    <property type="match status" value="1"/>
</dbReference>
<dbReference type="SMART" id="SM00242">
    <property type="entry name" value="MYSc"/>
    <property type="match status" value="1"/>
</dbReference>
<dbReference type="Gene3D" id="6.20.240.20">
    <property type="match status" value="1"/>
</dbReference>
<dbReference type="Pfam" id="PF00063">
    <property type="entry name" value="Myosin_head"/>
    <property type="match status" value="2"/>
</dbReference>
<dbReference type="InterPro" id="IPR036961">
    <property type="entry name" value="Kinesin_motor_dom_sf"/>
</dbReference>
<dbReference type="PROSITE" id="PS51456">
    <property type="entry name" value="MYOSIN_MOTOR"/>
    <property type="match status" value="1"/>
</dbReference>
<dbReference type="EMBL" id="VEPZ02001421">
    <property type="protein sequence ID" value="KAE8673849.1"/>
    <property type="molecule type" value="Genomic_DNA"/>
</dbReference>
<dbReference type="GO" id="GO:0016459">
    <property type="term" value="C:myosin complex"/>
    <property type="evidence" value="ECO:0007669"/>
    <property type="project" value="UniProtKB-KW"/>
</dbReference>
<dbReference type="GO" id="GO:0000146">
    <property type="term" value="F:microfilament motor activity"/>
    <property type="evidence" value="ECO:0007669"/>
    <property type="project" value="TreeGrafter"/>
</dbReference>
<keyword evidence="2 9" id="KW-0547">Nucleotide-binding</keyword>
<dbReference type="Pfam" id="PF00612">
    <property type="entry name" value="IQ"/>
    <property type="match status" value="1"/>
</dbReference>
<accession>A0A6A2YDG7</accession>
<keyword evidence="1" id="KW-0677">Repeat</keyword>
<comment type="caution">
    <text evidence="9">Lacks conserved residue(s) required for the propagation of feature annotation.</text>
</comment>
<evidence type="ECO:0000259" key="11">
    <source>
        <dbReference type="PROSITE" id="PS51126"/>
    </source>
</evidence>
<dbReference type="SMART" id="SM00015">
    <property type="entry name" value="IQ"/>
    <property type="match status" value="3"/>
</dbReference>
<evidence type="ECO:0000256" key="8">
    <source>
        <dbReference type="ARBA" id="ARBA00023203"/>
    </source>
</evidence>
<dbReference type="InterPro" id="IPR027417">
    <property type="entry name" value="P-loop_NTPase"/>
</dbReference>
<keyword evidence="5 10" id="KW-0175">Coiled coil</keyword>
<dbReference type="GO" id="GO:0005524">
    <property type="term" value="F:ATP binding"/>
    <property type="evidence" value="ECO:0007669"/>
    <property type="project" value="UniProtKB-UniRule"/>
</dbReference>
<dbReference type="PROSITE" id="PS50096">
    <property type="entry name" value="IQ"/>
    <property type="match status" value="2"/>
</dbReference>
<dbReference type="GO" id="GO:0051015">
    <property type="term" value="F:actin filament binding"/>
    <property type="evidence" value="ECO:0007669"/>
    <property type="project" value="TreeGrafter"/>
</dbReference>
<evidence type="ECO:0000256" key="5">
    <source>
        <dbReference type="ARBA" id="ARBA00023054"/>
    </source>
</evidence>
<dbReference type="PANTHER" id="PTHR13140:SF761">
    <property type="entry name" value="MYOSIN-7"/>
    <property type="match status" value="1"/>
</dbReference>
<evidence type="ECO:0000256" key="6">
    <source>
        <dbReference type="ARBA" id="ARBA00023123"/>
    </source>
</evidence>
<keyword evidence="15" id="KW-1185">Reference proteome</keyword>
<dbReference type="GO" id="GO:0005737">
    <property type="term" value="C:cytoplasm"/>
    <property type="evidence" value="ECO:0007669"/>
    <property type="project" value="TreeGrafter"/>
</dbReference>
<dbReference type="InterPro" id="IPR000048">
    <property type="entry name" value="IQ_motif_EF-hand-BS"/>
</dbReference>
<evidence type="ECO:0000259" key="13">
    <source>
        <dbReference type="PROSITE" id="PS51844"/>
    </source>
</evidence>
<dbReference type="InterPro" id="IPR002710">
    <property type="entry name" value="Dilute_dom"/>
</dbReference>
<evidence type="ECO:0008006" key="16">
    <source>
        <dbReference type="Google" id="ProtNLM"/>
    </source>
</evidence>
<keyword evidence="3 9" id="KW-0067">ATP-binding</keyword>
<dbReference type="PROSITE" id="PS51126">
    <property type="entry name" value="DILUTE"/>
    <property type="match status" value="1"/>
</dbReference>
<keyword evidence="4" id="KW-0112">Calmodulin-binding</keyword>